<evidence type="ECO:0000256" key="2">
    <source>
        <dbReference type="SAM" id="Phobius"/>
    </source>
</evidence>
<feature type="region of interest" description="Disordered" evidence="1">
    <location>
        <begin position="47"/>
        <end position="66"/>
    </location>
</feature>
<feature type="transmembrane region" description="Helical" evidence="2">
    <location>
        <begin position="21"/>
        <end position="43"/>
    </location>
</feature>
<protein>
    <submittedName>
        <fullName evidence="3">Uncharacterized protein</fullName>
    </submittedName>
</protein>
<organism evidence="3 4">
    <name type="scientific">Rhizobium grahamii</name>
    <dbReference type="NCBI Taxonomy" id="1120045"/>
    <lineage>
        <taxon>Bacteria</taxon>
        <taxon>Pseudomonadati</taxon>
        <taxon>Pseudomonadota</taxon>
        <taxon>Alphaproteobacteria</taxon>
        <taxon>Hyphomicrobiales</taxon>
        <taxon>Rhizobiaceae</taxon>
        <taxon>Rhizobium/Agrobacterium group</taxon>
        <taxon>Rhizobium</taxon>
    </lineage>
</organism>
<keyword evidence="2" id="KW-1133">Transmembrane helix</keyword>
<proteinExistence type="predicted"/>
<accession>A0A370KU13</accession>
<evidence type="ECO:0000313" key="4">
    <source>
        <dbReference type="Proteomes" id="UP000254939"/>
    </source>
</evidence>
<gene>
    <name evidence="3" type="ORF">B5K06_07175</name>
</gene>
<dbReference type="Proteomes" id="UP000254939">
    <property type="component" value="Unassembled WGS sequence"/>
</dbReference>
<keyword evidence="2" id="KW-0472">Membrane</keyword>
<keyword evidence="2" id="KW-0812">Transmembrane</keyword>
<dbReference type="EMBL" id="NAAC01000007">
    <property type="protein sequence ID" value="RDJ13754.1"/>
    <property type="molecule type" value="Genomic_DNA"/>
</dbReference>
<evidence type="ECO:0000313" key="3">
    <source>
        <dbReference type="EMBL" id="RDJ13754.1"/>
    </source>
</evidence>
<evidence type="ECO:0000256" key="1">
    <source>
        <dbReference type="SAM" id="MobiDB-lite"/>
    </source>
</evidence>
<dbReference type="AlphaFoldDB" id="A0A370KU13"/>
<reference evidence="3 4" key="1">
    <citation type="submission" date="2017-03" db="EMBL/GenBank/DDBJ databases">
        <title>Genome analysis of Rhizobial strains effectives or ineffectives for nitrogen fixation isolated from bean seeds.</title>
        <authorList>
            <person name="Peralta H."/>
            <person name="Aguilar-Vera A."/>
            <person name="Mora Y."/>
            <person name="Vargas-Lagunas C."/>
            <person name="Girard L."/>
            <person name="Mora J."/>
        </authorList>
    </citation>
    <scope>NUCLEOTIDE SEQUENCE [LARGE SCALE GENOMIC DNA]</scope>
    <source>
        <strain evidence="3 4">CCGM3</strain>
    </source>
</reference>
<name>A0A370KU13_9HYPH</name>
<comment type="caution">
    <text evidence="3">The sequence shown here is derived from an EMBL/GenBank/DDBJ whole genome shotgun (WGS) entry which is preliminary data.</text>
</comment>
<sequence>MIAAEPQIDLRRLPRTIFKERHVRVMIAVIVLMIASVLSIVVLTPSGAGQSPGAKLQASVRQTDQN</sequence>